<dbReference type="EMBL" id="CM007902">
    <property type="protein sequence ID" value="OTG02157.1"/>
    <property type="molecule type" value="Genomic_DNA"/>
</dbReference>
<dbReference type="Proteomes" id="UP000215914">
    <property type="component" value="Chromosome 13"/>
</dbReference>
<proteinExistence type="predicted"/>
<name>A0A251STG6_HELAN</name>
<dbReference type="AlphaFoldDB" id="A0A251STG6"/>
<dbReference type="InParanoid" id="A0A251STG6"/>
<accession>A0A251STG6</accession>
<evidence type="ECO:0000313" key="2">
    <source>
        <dbReference type="Proteomes" id="UP000215914"/>
    </source>
</evidence>
<reference evidence="2" key="1">
    <citation type="journal article" date="2017" name="Nature">
        <title>The sunflower genome provides insights into oil metabolism, flowering and Asterid evolution.</title>
        <authorList>
            <person name="Badouin H."/>
            <person name="Gouzy J."/>
            <person name="Grassa C.J."/>
            <person name="Murat F."/>
            <person name="Staton S.E."/>
            <person name="Cottret L."/>
            <person name="Lelandais-Briere C."/>
            <person name="Owens G.L."/>
            <person name="Carrere S."/>
            <person name="Mayjonade B."/>
            <person name="Legrand L."/>
            <person name="Gill N."/>
            <person name="Kane N.C."/>
            <person name="Bowers J.E."/>
            <person name="Hubner S."/>
            <person name="Bellec A."/>
            <person name="Berard A."/>
            <person name="Berges H."/>
            <person name="Blanchet N."/>
            <person name="Boniface M.C."/>
            <person name="Brunel D."/>
            <person name="Catrice O."/>
            <person name="Chaidir N."/>
            <person name="Claudel C."/>
            <person name="Donnadieu C."/>
            <person name="Faraut T."/>
            <person name="Fievet G."/>
            <person name="Helmstetter N."/>
            <person name="King M."/>
            <person name="Knapp S.J."/>
            <person name="Lai Z."/>
            <person name="Le Paslier M.C."/>
            <person name="Lippi Y."/>
            <person name="Lorenzon L."/>
            <person name="Mandel J.R."/>
            <person name="Marage G."/>
            <person name="Marchand G."/>
            <person name="Marquand E."/>
            <person name="Bret-Mestries E."/>
            <person name="Morien E."/>
            <person name="Nambeesan S."/>
            <person name="Nguyen T."/>
            <person name="Pegot-Espagnet P."/>
            <person name="Pouilly N."/>
            <person name="Raftis F."/>
            <person name="Sallet E."/>
            <person name="Schiex T."/>
            <person name="Thomas J."/>
            <person name="Vandecasteele C."/>
            <person name="Vares D."/>
            <person name="Vear F."/>
            <person name="Vautrin S."/>
            <person name="Crespi M."/>
            <person name="Mangin B."/>
            <person name="Burke J.M."/>
            <person name="Salse J."/>
            <person name="Munos S."/>
            <person name="Vincourt P."/>
            <person name="Rieseberg L.H."/>
            <person name="Langlade N.B."/>
        </authorList>
    </citation>
    <scope>NUCLEOTIDE SEQUENCE [LARGE SCALE GENOMIC DNA]</scope>
    <source>
        <strain evidence="2">cv. SF193</strain>
    </source>
</reference>
<organism evidence="1 2">
    <name type="scientific">Helianthus annuus</name>
    <name type="common">Common sunflower</name>
    <dbReference type="NCBI Taxonomy" id="4232"/>
    <lineage>
        <taxon>Eukaryota</taxon>
        <taxon>Viridiplantae</taxon>
        <taxon>Streptophyta</taxon>
        <taxon>Embryophyta</taxon>
        <taxon>Tracheophyta</taxon>
        <taxon>Spermatophyta</taxon>
        <taxon>Magnoliopsida</taxon>
        <taxon>eudicotyledons</taxon>
        <taxon>Gunneridae</taxon>
        <taxon>Pentapetalae</taxon>
        <taxon>asterids</taxon>
        <taxon>campanulids</taxon>
        <taxon>Asterales</taxon>
        <taxon>Asteraceae</taxon>
        <taxon>Asteroideae</taxon>
        <taxon>Heliantheae alliance</taxon>
        <taxon>Heliantheae</taxon>
        <taxon>Helianthus</taxon>
    </lineage>
</organism>
<evidence type="ECO:0000313" key="1">
    <source>
        <dbReference type="EMBL" id="OTG02157.1"/>
    </source>
</evidence>
<protein>
    <submittedName>
        <fullName evidence="1">Uncharacterized protein</fullName>
    </submittedName>
</protein>
<gene>
    <name evidence="1" type="ORF">HannXRQ_Chr13g0409901</name>
</gene>
<sequence length="52" mass="5940">MRTKSNGRTGVKGLAKDLRFVERCEEKGRDGFSEINEESKKCLMQDCNHGCF</sequence>
<keyword evidence="2" id="KW-1185">Reference proteome</keyword>